<dbReference type="RefSeq" id="WP_057874052.1">
    <property type="nucleotide sequence ID" value="NZ_AYYI01000038.1"/>
</dbReference>
<protein>
    <submittedName>
        <fullName evidence="1">Uncharacterized protein</fullName>
    </submittedName>
</protein>
<comment type="caution">
    <text evidence="1">The sequence shown here is derived from an EMBL/GenBank/DDBJ whole genome shotgun (WGS) entry which is preliminary data.</text>
</comment>
<evidence type="ECO:0000313" key="2">
    <source>
        <dbReference type="Proteomes" id="UP000051638"/>
    </source>
</evidence>
<organism evidence="1 2">
    <name type="scientific">Loigolactobacillus rennini DSM 20253</name>
    <dbReference type="NCBI Taxonomy" id="1423796"/>
    <lineage>
        <taxon>Bacteria</taxon>
        <taxon>Bacillati</taxon>
        <taxon>Bacillota</taxon>
        <taxon>Bacilli</taxon>
        <taxon>Lactobacillales</taxon>
        <taxon>Lactobacillaceae</taxon>
        <taxon>Loigolactobacillus</taxon>
    </lineage>
</organism>
<dbReference type="EMBL" id="AYYI01000038">
    <property type="protein sequence ID" value="KRM97723.1"/>
    <property type="molecule type" value="Genomic_DNA"/>
</dbReference>
<reference evidence="1 2" key="1">
    <citation type="journal article" date="2015" name="Genome Announc.">
        <title>Expanding the biotechnology potential of lactobacilli through comparative genomics of 213 strains and associated genera.</title>
        <authorList>
            <person name="Sun Z."/>
            <person name="Harris H.M."/>
            <person name="McCann A."/>
            <person name="Guo C."/>
            <person name="Argimon S."/>
            <person name="Zhang W."/>
            <person name="Yang X."/>
            <person name="Jeffery I.B."/>
            <person name="Cooney J.C."/>
            <person name="Kagawa T.F."/>
            <person name="Liu W."/>
            <person name="Song Y."/>
            <person name="Salvetti E."/>
            <person name="Wrobel A."/>
            <person name="Rasinkangas P."/>
            <person name="Parkhill J."/>
            <person name="Rea M.C."/>
            <person name="O'Sullivan O."/>
            <person name="Ritari J."/>
            <person name="Douillard F.P."/>
            <person name="Paul Ross R."/>
            <person name="Yang R."/>
            <person name="Briner A.E."/>
            <person name="Felis G.E."/>
            <person name="de Vos W.M."/>
            <person name="Barrangou R."/>
            <person name="Klaenhammer T.R."/>
            <person name="Caufield P.W."/>
            <person name="Cui Y."/>
            <person name="Zhang H."/>
            <person name="O'Toole P.W."/>
        </authorList>
    </citation>
    <scope>NUCLEOTIDE SEQUENCE [LARGE SCALE GENOMIC DNA]</scope>
    <source>
        <strain evidence="1 2">DSM 20253</strain>
    </source>
</reference>
<dbReference type="AlphaFoldDB" id="A0A0R2DAY4"/>
<accession>A0A0R2DAY4</accession>
<keyword evidence="2" id="KW-1185">Reference proteome</keyword>
<dbReference type="STRING" id="1423796.FC24_GL001487"/>
<name>A0A0R2DAY4_9LACO</name>
<proteinExistence type="predicted"/>
<dbReference type="Proteomes" id="UP000051638">
    <property type="component" value="Unassembled WGS sequence"/>
</dbReference>
<dbReference type="PATRIC" id="fig|1423796.3.peg.1515"/>
<gene>
    <name evidence="1" type="ORF">FC24_GL001487</name>
</gene>
<dbReference type="OrthoDB" id="2299240at2"/>
<evidence type="ECO:0000313" key="1">
    <source>
        <dbReference type="EMBL" id="KRM97723.1"/>
    </source>
</evidence>
<sequence length="77" mass="8507">MNKFYQISFYFNGGVRASYHKQFDSTELAQKAAIAAFKEKQLIQIAGSIIDTSKANGCSVSPANTVAPDEQITWDMI</sequence>